<accession>A0AAX6FZ10</accession>
<feature type="region of interest" description="Disordered" evidence="1">
    <location>
        <begin position="19"/>
        <end position="46"/>
    </location>
</feature>
<name>A0AAX6FZ10_IRIPA</name>
<dbReference type="Proteomes" id="UP001140949">
    <property type="component" value="Unassembled WGS sequence"/>
</dbReference>
<organism evidence="2 3">
    <name type="scientific">Iris pallida</name>
    <name type="common">Sweet iris</name>
    <dbReference type="NCBI Taxonomy" id="29817"/>
    <lineage>
        <taxon>Eukaryota</taxon>
        <taxon>Viridiplantae</taxon>
        <taxon>Streptophyta</taxon>
        <taxon>Embryophyta</taxon>
        <taxon>Tracheophyta</taxon>
        <taxon>Spermatophyta</taxon>
        <taxon>Magnoliopsida</taxon>
        <taxon>Liliopsida</taxon>
        <taxon>Asparagales</taxon>
        <taxon>Iridaceae</taxon>
        <taxon>Iridoideae</taxon>
        <taxon>Irideae</taxon>
        <taxon>Iris</taxon>
    </lineage>
</organism>
<proteinExistence type="predicted"/>
<evidence type="ECO:0000256" key="1">
    <source>
        <dbReference type="SAM" id="MobiDB-lite"/>
    </source>
</evidence>
<evidence type="ECO:0000313" key="2">
    <source>
        <dbReference type="EMBL" id="KAJ6821325.1"/>
    </source>
</evidence>
<gene>
    <name evidence="2" type="ORF">M6B38_392780</name>
</gene>
<sequence>MSFSNHHKHQNHVRFFDDIQAAEAGHRAQRAPKIEPAATSNQAEAPHFPNLYKMFKHKPGATPSTTDKGVIEKVETVVDEKVVRKTVYKDEKDQNVDTAAAEYIKRKHHNMTLQKLASMNAY</sequence>
<dbReference type="EMBL" id="JANAVB010024999">
    <property type="protein sequence ID" value="KAJ6821325.1"/>
    <property type="molecule type" value="Genomic_DNA"/>
</dbReference>
<keyword evidence="3" id="KW-1185">Reference proteome</keyword>
<reference evidence="2" key="1">
    <citation type="journal article" date="2023" name="GigaByte">
        <title>Genome assembly of the bearded iris, Iris pallida Lam.</title>
        <authorList>
            <person name="Bruccoleri R.E."/>
            <person name="Oakeley E.J."/>
            <person name="Faust A.M.E."/>
            <person name="Altorfer M."/>
            <person name="Dessus-Babus S."/>
            <person name="Burckhardt D."/>
            <person name="Oertli M."/>
            <person name="Naumann U."/>
            <person name="Petersen F."/>
            <person name="Wong J."/>
        </authorList>
    </citation>
    <scope>NUCLEOTIDE SEQUENCE</scope>
    <source>
        <strain evidence="2">GSM-AAB239-AS_SAM_17_03QT</strain>
    </source>
</reference>
<dbReference type="AlphaFoldDB" id="A0AAX6FZ10"/>
<comment type="caution">
    <text evidence="2">The sequence shown here is derived from an EMBL/GenBank/DDBJ whole genome shotgun (WGS) entry which is preliminary data.</text>
</comment>
<reference evidence="2" key="2">
    <citation type="submission" date="2023-04" db="EMBL/GenBank/DDBJ databases">
        <authorList>
            <person name="Bruccoleri R.E."/>
            <person name="Oakeley E.J."/>
            <person name="Faust A.-M."/>
            <person name="Dessus-Babus S."/>
            <person name="Altorfer M."/>
            <person name="Burckhardt D."/>
            <person name="Oertli M."/>
            <person name="Naumann U."/>
            <person name="Petersen F."/>
            <person name="Wong J."/>
        </authorList>
    </citation>
    <scope>NUCLEOTIDE SEQUENCE</scope>
    <source>
        <strain evidence="2">GSM-AAB239-AS_SAM_17_03QT</strain>
        <tissue evidence="2">Leaf</tissue>
    </source>
</reference>
<evidence type="ECO:0000313" key="3">
    <source>
        <dbReference type="Proteomes" id="UP001140949"/>
    </source>
</evidence>
<protein>
    <submittedName>
        <fullName evidence="2">Uncharacterized protein</fullName>
    </submittedName>
</protein>